<evidence type="ECO:0000256" key="7">
    <source>
        <dbReference type="SAM" id="SignalP"/>
    </source>
</evidence>
<dbReference type="HOGENOM" id="CLU_010974_0_3_1"/>
<dbReference type="OrthoDB" id="9974421at2759"/>
<dbReference type="SUPFAM" id="SSF53474">
    <property type="entry name" value="alpha/beta-Hydrolases"/>
    <property type="match status" value="2"/>
</dbReference>
<evidence type="ECO:0000256" key="4">
    <source>
        <dbReference type="ARBA" id="ARBA00022963"/>
    </source>
</evidence>
<dbReference type="InParanoid" id="B4K234"/>
<evidence type="ECO:0000259" key="8">
    <source>
        <dbReference type="Pfam" id="PF04083"/>
    </source>
</evidence>
<protein>
    <submittedName>
        <fullName evidence="9">GH23215</fullName>
    </submittedName>
</protein>
<organism evidence="10">
    <name type="scientific">Drosophila grimshawi</name>
    <name type="common">Hawaiian fruit fly</name>
    <name type="synonym">Idiomyia grimshawi</name>
    <dbReference type="NCBI Taxonomy" id="7222"/>
    <lineage>
        <taxon>Eukaryota</taxon>
        <taxon>Metazoa</taxon>
        <taxon>Ecdysozoa</taxon>
        <taxon>Arthropoda</taxon>
        <taxon>Hexapoda</taxon>
        <taxon>Insecta</taxon>
        <taxon>Pterygota</taxon>
        <taxon>Neoptera</taxon>
        <taxon>Endopterygota</taxon>
        <taxon>Diptera</taxon>
        <taxon>Brachycera</taxon>
        <taxon>Muscomorpha</taxon>
        <taxon>Ephydroidea</taxon>
        <taxon>Drosophilidae</taxon>
        <taxon>Drosophila</taxon>
        <taxon>Hawaiian Drosophila</taxon>
    </lineage>
</organism>
<keyword evidence="4" id="KW-0442">Lipid degradation</keyword>
<dbReference type="GO" id="GO:0016787">
    <property type="term" value="F:hydrolase activity"/>
    <property type="evidence" value="ECO:0007669"/>
    <property type="project" value="UniProtKB-KW"/>
</dbReference>
<dbReference type="Proteomes" id="UP000001070">
    <property type="component" value="Unassembled WGS sequence"/>
</dbReference>
<keyword evidence="3" id="KW-0378">Hydrolase</keyword>
<dbReference type="eggNOG" id="KOG2624">
    <property type="taxonomic scope" value="Eukaryota"/>
</dbReference>
<dbReference type="InterPro" id="IPR006693">
    <property type="entry name" value="AB_hydrolase_lipase"/>
</dbReference>
<keyword evidence="2 7" id="KW-0732">Signal</keyword>
<comment type="similarity">
    <text evidence="1">Belongs to the AB hydrolase superfamily. Lipase family.</text>
</comment>
<evidence type="ECO:0000256" key="1">
    <source>
        <dbReference type="ARBA" id="ARBA00010701"/>
    </source>
</evidence>
<dbReference type="PANTHER" id="PTHR11005">
    <property type="entry name" value="LYSOSOMAL ACID LIPASE-RELATED"/>
    <property type="match status" value="1"/>
</dbReference>
<dbReference type="OMA" id="RPVCESD"/>
<dbReference type="STRING" id="7222.B4K234"/>
<evidence type="ECO:0000256" key="3">
    <source>
        <dbReference type="ARBA" id="ARBA00022801"/>
    </source>
</evidence>
<keyword evidence="10" id="KW-1185">Reference proteome</keyword>
<dbReference type="EMBL" id="CH918388">
    <property type="protein sequence ID" value="EDW04346.1"/>
    <property type="molecule type" value="Genomic_DNA"/>
</dbReference>
<sequence length="564" mass="64741">MQNQLVFAIILLLTSLADVQPAALNKSAVDIDFFKLYDNPEAHISLQKRLTTADRIAAHGYPSEHHHIVTEDGYIVGAFRIPYSHKLQNQNEYRPIVLIQHGLTSCSDAWILLGPNDGLPYLLADAGFDVWLGNGRGTTYSRNHTSRSTQHPYFWKFSWHEIGYYDIAAMIDYALETNGQGQKSIHYVGHSQGTTVFFALMSSRPEYNEKIKTAHMFAPIAIMTNMRNSLARSAGPYLGHQNIYSLLFSNQELIPHNSIIMNIFFNLCEPDQQLRVVCENVVQKLYDADRVNMTAMPDGMATHPAGCSSNQMLHYLQEQQSGYFRLYDYGTKKNLEVYESEQPPEYPVENISSEVHLWYADNDLMAAVEDVLALANRLHNRELHHMEDPMWDHGDFALNKEVRKYLNEPVITIMMEFEESNKEFEVSVIAVEVSALAEGFGEQPAGCSTNQILHYMQEQQSGHFRLYDYGTRKNLEMYKSEQPPDYPVENITAIVHLWYSKNDVMAAVEDVLALANRLPNKVLHQIKDPKWEHDDFALNLEIRDYVNKPVVEIIQNFERIKNEI</sequence>
<dbReference type="Pfam" id="PF04083">
    <property type="entry name" value="Abhydro_lipase"/>
    <property type="match status" value="1"/>
</dbReference>
<feature type="signal peptide" evidence="7">
    <location>
        <begin position="1"/>
        <end position="19"/>
    </location>
</feature>
<dbReference type="PhylomeDB" id="B4K234"/>
<dbReference type="Gene3D" id="3.40.50.1820">
    <property type="entry name" value="alpha/beta hydrolase"/>
    <property type="match status" value="2"/>
</dbReference>
<evidence type="ECO:0000256" key="6">
    <source>
        <dbReference type="ARBA" id="ARBA00023180"/>
    </source>
</evidence>
<dbReference type="FunCoup" id="B4K234">
    <property type="interactions" value="3"/>
</dbReference>
<proteinExistence type="inferred from homology"/>
<gene>
    <name evidence="9" type="primary">Dgri\GH23215</name>
    <name evidence="9" type="ORF">Dgri_GH23215</name>
</gene>
<feature type="chain" id="PRO_5002813199" evidence="7">
    <location>
        <begin position="20"/>
        <end position="564"/>
    </location>
</feature>
<dbReference type="FunFam" id="3.40.50.1820:FF:000021">
    <property type="entry name" value="Lipase"/>
    <property type="match status" value="1"/>
</dbReference>
<dbReference type="ESTHER" id="drogr-b4k234">
    <property type="family name" value="Acidic_Lipase"/>
</dbReference>
<keyword evidence="6" id="KW-0325">Glycoprotein</keyword>
<dbReference type="AlphaFoldDB" id="B4K234"/>
<evidence type="ECO:0000256" key="2">
    <source>
        <dbReference type="ARBA" id="ARBA00022729"/>
    </source>
</evidence>
<name>B4K234_DROGR</name>
<dbReference type="InterPro" id="IPR029058">
    <property type="entry name" value="AB_hydrolase_fold"/>
</dbReference>
<reference evidence="9 10" key="1">
    <citation type="journal article" date="2007" name="Nature">
        <title>Evolution of genes and genomes on the Drosophila phylogeny.</title>
        <authorList>
            <consortium name="Drosophila 12 Genomes Consortium"/>
            <person name="Clark A.G."/>
            <person name="Eisen M.B."/>
            <person name="Smith D.R."/>
            <person name="Bergman C.M."/>
            <person name="Oliver B."/>
            <person name="Markow T.A."/>
            <person name="Kaufman T.C."/>
            <person name="Kellis M."/>
            <person name="Gelbart W."/>
            <person name="Iyer V.N."/>
            <person name="Pollard D.A."/>
            <person name="Sackton T.B."/>
            <person name="Larracuente A.M."/>
            <person name="Singh N.D."/>
            <person name="Abad J.P."/>
            <person name="Abt D.N."/>
            <person name="Adryan B."/>
            <person name="Aguade M."/>
            <person name="Akashi H."/>
            <person name="Anderson W.W."/>
            <person name="Aquadro C.F."/>
            <person name="Ardell D.H."/>
            <person name="Arguello R."/>
            <person name="Artieri C.G."/>
            <person name="Barbash D.A."/>
            <person name="Barker D."/>
            <person name="Barsanti P."/>
            <person name="Batterham P."/>
            <person name="Batzoglou S."/>
            <person name="Begun D."/>
            <person name="Bhutkar A."/>
            <person name="Blanco E."/>
            <person name="Bosak S.A."/>
            <person name="Bradley R.K."/>
            <person name="Brand A.D."/>
            <person name="Brent M.R."/>
            <person name="Brooks A.N."/>
            <person name="Brown R.H."/>
            <person name="Butlin R.K."/>
            <person name="Caggese C."/>
            <person name="Calvi B.R."/>
            <person name="Bernardo de Carvalho A."/>
            <person name="Caspi A."/>
            <person name="Castrezana S."/>
            <person name="Celniker S.E."/>
            <person name="Chang J.L."/>
            <person name="Chapple C."/>
            <person name="Chatterji S."/>
            <person name="Chinwalla A."/>
            <person name="Civetta A."/>
            <person name="Clifton S.W."/>
            <person name="Comeron J.M."/>
            <person name="Costello J.C."/>
            <person name="Coyne J.A."/>
            <person name="Daub J."/>
            <person name="David R.G."/>
            <person name="Delcher A.L."/>
            <person name="Delehaunty K."/>
            <person name="Do C.B."/>
            <person name="Ebling H."/>
            <person name="Edwards K."/>
            <person name="Eickbush T."/>
            <person name="Evans J.D."/>
            <person name="Filipski A."/>
            <person name="Findeiss S."/>
            <person name="Freyhult E."/>
            <person name="Fulton L."/>
            <person name="Fulton R."/>
            <person name="Garcia A.C."/>
            <person name="Gardiner A."/>
            <person name="Garfield D.A."/>
            <person name="Garvin B.E."/>
            <person name="Gibson G."/>
            <person name="Gilbert D."/>
            <person name="Gnerre S."/>
            <person name="Godfrey J."/>
            <person name="Good R."/>
            <person name="Gotea V."/>
            <person name="Gravely B."/>
            <person name="Greenberg A.J."/>
            <person name="Griffiths-Jones S."/>
            <person name="Gross S."/>
            <person name="Guigo R."/>
            <person name="Gustafson E.A."/>
            <person name="Haerty W."/>
            <person name="Hahn M.W."/>
            <person name="Halligan D.L."/>
            <person name="Halpern A.L."/>
            <person name="Halter G.M."/>
            <person name="Han M.V."/>
            <person name="Heger A."/>
            <person name="Hillier L."/>
            <person name="Hinrichs A.S."/>
            <person name="Holmes I."/>
            <person name="Hoskins R.A."/>
            <person name="Hubisz M.J."/>
            <person name="Hultmark D."/>
            <person name="Huntley M.A."/>
            <person name="Jaffe D.B."/>
            <person name="Jagadeeshan S."/>
            <person name="Jeck W.R."/>
            <person name="Johnson J."/>
            <person name="Jones C.D."/>
            <person name="Jordan W.C."/>
            <person name="Karpen G.H."/>
            <person name="Kataoka E."/>
            <person name="Keightley P.D."/>
            <person name="Kheradpour P."/>
            <person name="Kirkness E.F."/>
            <person name="Koerich L.B."/>
            <person name="Kristiansen K."/>
            <person name="Kudrna D."/>
            <person name="Kulathinal R.J."/>
            <person name="Kumar S."/>
            <person name="Kwok R."/>
            <person name="Lander E."/>
            <person name="Langley C.H."/>
            <person name="Lapoint R."/>
            <person name="Lazzaro B.P."/>
            <person name="Lee S.J."/>
            <person name="Levesque L."/>
            <person name="Li R."/>
            <person name="Lin C.F."/>
            <person name="Lin M.F."/>
            <person name="Lindblad-Toh K."/>
            <person name="Llopart A."/>
            <person name="Long M."/>
            <person name="Low L."/>
            <person name="Lozovsky E."/>
            <person name="Lu J."/>
            <person name="Luo M."/>
            <person name="Machado C.A."/>
            <person name="Makalowski W."/>
            <person name="Marzo M."/>
            <person name="Matsuda M."/>
            <person name="Matzkin L."/>
            <person name="McAllister B."/>
            <person name="McBride C.S."/>
            <person name="McKernan B."/>
            <person name="McKernan K."/>
            <person name="Mendez-Lago M."/>
            <person name="Minx P."/>
            <person name="Mollenhauer M.U."/>
            <person name="Montooth K."/>
            <person name="Mount S.M."/>
            <person name="Mu X."/>
            <person name="Myers E."/>
            <person name="Negre B."/>
            <person name="Newfeld S."/>
            <person name="Nielsen R."/>
            <person name="Noor M.A."/>
            <person name="O'Grady P."/>
            <person name="Pachter L."/>
            <person name="Papaceit M."/>
            <person name="Parisi M.J."/>
            <person name="Parisi M."/>
            <person name="Parts L."/>
            <person name="Pedersen J.S."/>
            <person name="Pesole G."/>
            <person name="Phillippy A.M."/>
            <person name="Ponting C.P."/>
            <person name="Pop M."/>
            <person name="Porcelli D."/>
            <person name="Powell J.R."/>
            <person name="Prohaska S."/>
            <person name="Pruitt K."/>
            <person name="Puig M."/>
            <person name="Quesneville H."/>
            <person name="Ram K.R."/>
            <person name="Rand D."/>
            <person name="Rasmussen M.D."/>
            <person name="Reed L.K."/>
            <person name="Reenan R."/>
            <person name="Reily A."/>
            <person name="Remington K.A."/>
            <person name="Rieger T.T."/>
            <person name="Ritchie M.G."/>
            <person name="Robin C."/>
            <person name="Rogers Y.H."/>
            <person name="Rohde C."/>
            <person name="Rozas J."/>
            <person name="Rubenfield M.J."/>
            <person name="Ruiz A."/>
            <person name="Russo S."/>
            <person name="Salzberg S.L."/>
            <person name="Sanchez-Gracia A."/>
            <person name="Saranga D.J."/>
            <person name="Sato H."/>
            <person name="Schaeffer S.W."/>
            <person name="Schatz M.C."/>
            <person name="Schlenke T."/>
            <person name="Schwartz R."/>
            <person name="Segarra C."/>
            <person name="Singh R.S."/>
            <person name="Sirot L."/>
            <person name="Sirota M."/>
            <person name="Sisneros N.B."/>
            <person name="Smith C.D."/>
            <person name="Smith T.F."/>
            <person name="Spieth J."/>
            <person name="Stage D.E."/>
            <person name="Stark A."/>
            <person name="Stephan W."/>
            <person name="Strausberg R.L."/>
            <person name="Strempel S."/>
            <person name="Sturgill D."/>
            <person name="Sutton G."/>
            <person name="Sutton G.G."/>
            <person name="Tao W."/>
            <person name="Teichmann S."/>
            <person name="Tobari Y.N."/>
            <person name="Tomimura Y."/>
            <person name="Tsolas J.M."/>
            <person name="Valente V.L."/>
            <person name="Venter E."/>
            <person name="Venter J.C."/>
            <person name="Vicario S."/>
            <person name="Vieira F.G."/>
            <person name="Vilella A.J."/>
            <person name="Villasante A."/>
            <person name="Walenz B."/>
            <person name="Wang J."/>
            <person name="Wasserman M."/>
            <person name="Watts T."/>
            <person name="Wilson D."/>
            <person name="Wilson R.K."/>
            <person name="Wing R.A."/>
            <person name="Wolfner M.F."/>
            <person name="Wong A."/>
            <person name="Wong G.K."/>
            <person name="Wu C.I."/>
            <person name="Wu G."/>
            <person name="Yamamoto D."/>
            <person name="Yang H.P."/>
            <person name="Yang S.P."/>
            <person name="Yorke J.A."/>
            <person name="Yoshida K."/>
            <person name="Zdobnov E."/>
            <person name="Zhang P."/>
            <person name="Zhang Y."/>
            <person name="Zimin A.V."/>
            <person name="Baldwin J."/>
            <person name="Abdouelleil A."/>
            <person name="Abdulkadir J."/>
            <person name="Abebe A."/>
            <person name="Abera B."/>
            <person name="Abreu J."/>
            <person name="Acer S.C."/>
            <person name="Aftuck L."/>
            <person name="Alexander A."/>
            <person name="An P."/>
            <person name="Anderson E."/>
            <person name="Anderson S."/>
            <person name="Arachi H."/>
            <person name="Azer M."/>
            <person name="Bachantsang P."/>
            <person name="Barry A."/>
            <person name="Bayul T."/>
            <person name="Berlin A."/>
            <person name="Bessette D."/>
            <person name="Bloom T."/>
            <person name="Blye J."/>
            <person name="Boguslavskiy L."/>
            <person name="Bonnet C."/>
            <person name="Boukhgalter B."/>
            <person name="Bourzgui I."/>
            <person name="Brown A."/>
            <person name="Cahill P."/>
            <person name="Channer S."/>
            <person name="Cheshatsang Y."/>
            <person name="Chuda L."/>
            <person name="Citroen M."/>
            <person name="Collymore A."/>
            <person name="Cooke P."/>
            <person name="Costello M."/>
            <person name="D'Aco K."/>
            <person name="Daza R."/>
            <person name="De Haan G."/>
            <person name="DeGray S."/>
            <person name="DeMaso C."/>
            <person name="Dhargay N."/>
            <person name="Dooley K."/>
            <person name="Dooley E."/>
            <person name="Doricent M."/>
            <person name="Dorje P."/>
            <person name="Dorjee K."/>
            <person name="Dupes A."/>
            <person name="Elong R."/>
            <person name="Falk J."/>
            <person name="Farina A."/>
            <person name="Faro S."/>
            <person name="Ferguson D."/>
            <person name="Fisher S."/>
            <person name="Foley C.D."/>
            <person name="Franke A."/>
            <person name="Friedrich D."/>
            <person name="Gadbois L."/>
            <person name="Gearin G."/>
            <person name="Gearin C.R."/>
            <person name="Giannoukos G."/>
            <person name="Goode T."/>
            <person name="Graham J."/>
            <person name="Grandbois E."/>
            <person name="Grewal S."/>
            <person name="Gyaltsen K."/>
            <person name="Hafez N."/>
            <person name="Hagos B."/>
            <person name="Hall J."/>
            <person name="Henson C."/>
            <person name="Hollinger A."/>
            <person name="Honan T."/>
            <person name="Huard M.D."/>
            <person name="Hughes L."/>
            <person name="Hurhula B."/>
            <person name="Husby M.E."/>
            <person name="Kamat A."/>
            <person name="Kanga B."/>
            <person name="Kashin S."/>
            <person name="Khazanovich D."/>
            <person name="Kisner P."/>
            <person name="Lance K."/>
            <person name="Lara M."/>
            <person name="Lee W."/>
            <person name="Lennon N."/>
            <person name="Letendre F."/>
            <person name="LeVine R."/>
            <person name="Lipovsky A."/>
            <person name="Liu X."/>
            <person name="Liu J."/>
            <person name="Liu S."/>
            <person name="Lokyitsang T."/>
            <person name="Lokyitsang Y."/>
            <person name="Lubonja R."/>
            <person name="Lui A."/>
            <person name="MacDonald P."/>
            <person name="Magnisalis V."/>
            <person name="Maru K."/>
            <person name="Matthews C."/>
            <person name="McCusker W."/>
            <person name="McDonough S."/>
            <person name="Mehta T."/>
            <person name="Meldrim J."/>
            <person name="Meneus L."/>
            <person name="Mihai O."/>
            <person name="Mihalev A."/>
            <person name="Mihova T."/>
            <person name="Mittelman R."/>
            <person name="Mlenga V."/>
            <person name="Montmayeur A."/>
            <person name="Mulrain L."/>
            <person name="Navidi A."/>
            <person name="Naylor J."/>
            <person name="Negash T."/>
            <person name="Nguyen T."/>
            <person name="Nguyen N."/>
            <person name="Nicol R."/>
            <person name="Norbu C."/>
            <person name="Norbu N."/>
            <person name="Novod N."/>
            <person name="O'Neill B."/>
            <person name="Osman S."/>
            <person name="Markiewicz E."/>
            <person name="Oyono O.L."/>
            <person name="Patti C."/>
            <person name="Phunkhang P."/>
            <person name="Pierre F."/>
            <person name="Priest M."/>
            <person name="Raghuraman S."/>
            <person name="Rege F."/>
            <person name="Reyes R."/>
            <person name="Rise C."/>
            <person name="Rogov P."/>
            <person name="Ross K."/>
            <person name="Ryan E."/>
            <person name="Settipalli S."/>
            <person name="Shea T."/>
            <person name="Sherpa N."/>
            <person name="Shi L."/>
            <person name="Shih D."/>
            <person name="Sparrow T."/>
            <person name="Spaulding J."/>
            <person name="Stalker J."/>
            <person name="Stange-Thomann N."/>
            <person name="Stavropoulos S."/>
            <person name="Stone C."/>
            <person name="Strader C."/>
            <person name="Tesfaye S."/>
            <person name="Thomson T."/>
            <person name="Thoulutsang Y."/>
            <person name="Thoulutsang D."/>
            <person name="Topham K."/>
            <person name="Topping I."/>
            <person name="Tsamla T."/>
            <person name="Vassiliev H."/>
            <person name="Vo A."/>
            <person name="Wangchuk T."/>
            <person name="Wangdi T."/>
            <person name="Weiand M."/>
            <person name="Wilkinson J."/>
            <person name="Wilson A."/>
            <person name="Yadav S."/>
            <person name="Young G."/>
            <person name="Yu Q."/>
            <person name="Zembek L."/>
            <person name="Zhong D."/>
            <person name="Zimmer A."/>
            <person name="Zwirko Z."/>
            <person name="Jaffe D.B."/>
            <person name="Alvarez P."/>
            <person name="Brockman W."/>
            <person name="Butler J."/>
            <person name="Chin C."/>
            <person name="Gnerre S."/>
            <person name="Grabherr M."/>
            <person name="Kleber M."/>
            <person name="Mauceli E."/>
            <person name="MacCallum I."/>
        </authorList>
    </citation>
    <scope>NUCLEOTIDE SEQUENCE [LARGE SCALE GENOMIC DNA]</scope>
    <source>
        <strain evidence="10">Tucson 15287-2541.00</strain>
    </source>
</reference>
<accession>B4K234</accession>
<feature type="domain" description="Partial AB-hydrolase lipase" evidence="8">
    <location>
        <begin position="53"/>
        <end position="112"/>
    </location>
</feature>
<evidence type="ECO:0000256" key="5">
    <source>
        <dbReference type="ARBA" id="ARBA00023098"/>
    </source>
</evidence>
<evidence type="ECO:0000313" key="10">
    <source>
        <dbReference type="Proteomes" id="UP000001070"/>
    </source>
</evidence>
<keyword evidence="5" id="KW-0443">Lipid metabolism</keyword>
<evidence type="ECO:0000313" key="9">
    <source>
        <dbReference type="EMBL" id="EDW04346.1"/>
    </source>
</evidence>
<dbReference type="GO" id="GO:0016042">
    <property type="term" value="P:lipid catabolic process"/>
    <property type="evidence" value="ECO:0007669"/>
    <property type="project" value="UniProtKB-KW"/>
</dbReference>